<dbReference type="Pfam" id="PF00122">
    <property type="entry name" value="E1-E2_ATPase"/>
    <property type="match status" value="1"/>
</dbReference>
<keyword evidence="5" id="KW-0597">Phosphoprotein</keyword>
<dbReference type="SFLD" id="SFLDG00002">
    <property type="entry name" value="C1.7:_P-type_atpase_like"/>
    <property type="match status" value="1"/>
</dbReference>
<dbReference type="InterPro" id="IPR044492">
    <property type="entry name" value="P_typ_ATPase_HD_dom"/>
</dbReference>
<dbReference type="InterPro" id="IPR018303">
    <property type="entry name" value="ATPase_P-typ_P_site"/>
</dbReference>
<keyword evidence="3 17" id="KW-1003">Cell membrane</keyword>
<keyword evidence="4" id="KW-0104">Cadmium</keyword>
<dbReference type="NCBIfam" id="TIGR01494">
    <property type="entry name" value="ATPase_P-type"/>
    <property type="match status" value="1"/>
</dbReference>
<evidence type="ECO:0000256" key="8">
    <source>
        <dbReference type="ARBA" id="ARBA00022741"/>
    </source>
</evidence>
<dbReference type="GO" id="GO:0005524">
    <property type="term" value="F:ATP binding"/>
    <property type="evidence" value="ECO:0007669"/>
    <property type="project" value="UniProtKB-UniRule"/>
</dbReference>
<comment type="caution">
    <text evidence="19">The sequence shown here is derived from an EMBL/GenBank/DDBJ whole genome shotgun (WGS) entry which is preliminary data.</text>
</comment>
<comment type="subcellular location">
    <subcellularLocation>
        <location evidence="1">Cell membrane</location>
        <topology evidence="1">Multi-pass membrane protein</topology>
    </subcellularLocation>
</comment>
<keyword evidence="14 17" id="KW-0472">Membrane</keyword>
<evidence type="ECO:0000256" key="12">
    <source>
        <dbReference type="ARBA" id="ARBA00022967"/>
    </source>
</evidence>
<keyword evidence="9" id="KW-0862">Zinc</keyword>
<dbReference type="FunFam" id="3.40.1110.10:FF:000066">
    <property type="entry name" value="Cadmium-translocating P-type ATPase"/>
    <property type="match status" value="1"/>
</dbReference>
<feature type="transmembrane region" description="Helical" evidence="17">
    <location>
        <begin position="606"/>
        <end position="625"/>
    </location>
</feature>
<evidence type="ECO:0000256" key="1">
    <source>
        <dbReference type="ARBA" id="ARBA00004651"/>
    </source>
</evidence>
<dbReference type="InterPro" id="IPR008250">
    <property type="entry name" value="ATPase_P-typ_transduc_dom_A_sf"/>
</dbReference>
<evidence type="ECO:0000259" key="18">
    <source>
        <dbReference type="Pfam" id="PF00122"/>
    </source>
</evidence>
<organism evidence="19 20">
    <name type="scientific">Anaerococcus hydrogenalis</name>
    <dbReference type="NCBI Taxonomy" id="33029"/>
    <lineage>
        <taxon>Bacteria</taxon>
        <taxon>Bacillati</taxon>
        <taxon>Bacillota</taxon>
        <taxon>Tissierellia</taxon>
        <taxon>Tissierellales</taxon>
        <taxon>Peptoniphilaceae</taxon>
        <taxon>Anaerococcus</taxon>
    </lineage>
</organism>
<keyword evidence="6 17" id="KW-0812">Transmembrane</keyword>
<sequence length="627" mass="68730">MNNKQKKSLTKIFLSALLLIILHFINFNKYIDFVLYMISYLLVGYEVLLNAFNGIKNKQAFDESLLMSIATIGAIILGIYSKSGDYVEAVAVMLFYQIGEFFQSYAVGKSRKSIADLMDIAPDYANLEDENGKIIEVDPDEVEIGSIIVIKPGEKVPLDGEVIDGRSSIDTKALTGESIPKDVEKGSMIYSGSINLNGLIRVKTTKEFGESTVTKVLELIEDASERKSKSENFITKFARIYTPIVVYLALALAILPPLISILMGNSGNFSTWIYRALIFLIISCPCALVISVPLSFFAGIGSASRNGVLIKGSNFMEVLSNVDQVIFDKTGTLTKGTFEVTAIHPETLSENELLHIASHVERYSTHPIAESLRRAYKDENDACKVDDIKEVAGCGISAKVNGDLVYVGNSKMMDKFDIEWKKCQKSGTIIHVAINNTYQGHIVISDTIKENSKKAIKSLKDNHISKTIMLTGDSNDVGQNVSNILGLDDYYSELLPQDKVEKLEEILNNNSNKNKRIAFVGDGINDAPSLTRADVGIAMGAMGSDAAIEAADVILMDDDPLKISTAIKISKKCLKIVKENIYFSIGVKIIVLVLGALGFASMWAAIFADVGVTFIAVLNAMRCMYIK</sequence>
<feature type="transmembrane region" description="Helical" evidence="17">
    <location>
        <begin position="12"/>
        <end position="27"/>
    </location>
</feature>
<dbReference type="SUPFAM" id="SSF81653">
    <property type="entry name" value="Calcium ATPase, transduction domain A"/>
    <property type="match status" value="1"/>
</dbReference>
<proteinExistence type="inferred from homology"/>
<evidence type="ECO:0000256" key="6">
    <source>
        <dbReference type="ARBA" id="ARBA00022692"/>
    </source>
</evidence>
<evidence type="ECO:0000256" key="16">
    <source>
        <dbReference type="ARBA" id="ARBA00049338"/>
    </source>
</evidence>
<comment type="catalytic activity">
    <reaction evidence="15">
        <text>Zn(2+)(in) + ATP + H2O = Zn(2+)(out) + ADP + phosphate + H(+)</text>
        <dbReference type="Rhea" id="RHEA:20621"/>
        <dbReference type="ChEBI" id="CHEBI:15377"/>
        <dbReference type="ChEBI" id="CHEBI:15378"/>
        <dbReference type="ChEBI" id="CHEBI:29105"/>
        <dbReference type="ChEBI" id="CHEBI:30616"/>
        <dbReference type="ChEBI" id="CHEBI:43474"/>
        <dbReference type="ChEBI" id="CHEBI:456216"/>
        <dbReference type="EC" id="7.2.2.12"/>
    </reaction>
</comment>
<dbReference type="GO" id="GO:0016463">
    <property type="term" value="F:P-type zinc transporter activity"/>
    <property type="evidence" value="ECO:0007669"/>
    <property type="project" value="UniProtKB-EC"/>
</dbReference>
<evidence type="ECO:0000256" key="9">
    <source>
        <dbReference type="ARBA" id="ARBA00022833"/>
    </source>
</evidence>
<dbReference type="Gene3D" id="2.70.150.10">
    <property type="entry name" value="Calcium-transporting ATPase, cytoplasmic transduction domain A"/>
    <property type="match status" value="1"/>
</dbReference>
<keyword evidence="12" id="KW-1278">Translocase</keyword>
<dbReference type="NCBIfam" id="TIGR01525">
    <property type="entry name" value="ATPase-IB_hvy"/>
    <property type="match status" value="1"/>
</dbReference>
<evidence type="ECO:0000256" key="15">
    <source>
        <dbReference type="ARBA" id="ARBA00047308"/>
    </source>
</evidence>
<dbReference type="InterPro" id="IPR059000">
    <property type="entry name" value="ATPase_P-type_domA"/>
</dbReference>
<evidence type="ECO:0000256" key="11">
    <source>
        <dbReference type="ARBA" id="ARBA00022842"/>
    </source>
</evidence>
<dbReference type="PRINTS" id="PR00119">
    <property type="entry name" value="CATATPASE"/>
</dbReference>
<name>A0A2N6UKQ3_9FIRM</name>
<evidence type="ECO:0000313" key="19">
    <source>
        <dbReference type="EMBL" id="PMC82443.1"/>
    </source>
</evidence>
<evidence type="ECO:0000313" key="20">
    <source>
        <dbReference type="Proteomes" id="UP000235658"/>
    </source>
</evidence>
<dbReference type="AlphaFoldDB" id="A0A2N6UKQ3"/>
<dbReference type="GO" id="GO:0008551">
    <property type="term" value="F:P-type cadmium transporter activity"/>
    <property type="evidence" value="ECO:0007669"/>
    <property type="project" value="UniProtKB-EC"/>
</dbReference>
<keyword evidence="13 17" id="KW-1133">Transmembrane helix</keyword>
<dbReference type="FunFam" id="2.70.150.10:FF:000002">
    <property type="entry name" value="Copper-transporting ATPase 1, putative"/>
    <property type="match status" value="1"/>
</dbReference>
<dbReference type="Gene3D" id="3.40.1110.10">
    <property type="entry name" value="Calcium-transporting ATPase, cytoplasmic domain N"/>
    <property type="match status" value="1"/>
</dbReference>
<dbReference type="RefSeq" id="WP_102197512.1">
    <property type="nucleotide sequence ID" value="NZ_PNHP01000001.1"/>
</dbReference>
<dbReference type="EMBL" id="PNHP01000001">
    <property type="protein sequence ID" value="PMC82443.1"/>
    <property type="molecule type" value="Genomic_DNA"/>
</dbReference>
<dbReference type="Gene3D" id="3.40.50.1000">
    <property type="entry name" value="HAD superfamily/HAD-like"/>
    <property type="match status" value="1"/>
</dbReference>
<dbReference type="SUPFAM" id="SSF81665">
    <property type="entry name" value="Calcium ATPase, transmembrane domain M"/>
    <property type="match status" value="1"/>
</dbReference>
<evidence type="ECO:0000256" key="17">
    <source>
        <dbReference type="RuleBase" id="RU362081"/>
    </source>
</evidence>
<evidence type="ECO:0000256" key="13">
    <source>
        <dbReference type="ARBA" id="ARBA00022989"/>
    </source>
</evidence>
<dbReference type="InterPro" id="IPR023299">
    <property type="entry name" value="ATPase_P-typ_cyto_dom_N"/>
</dbReference>
<dbReference type="InterPro" id="IPR051014">
    <property type="entry name" value="Cation_Transport_ATPase_IB"/>
</dbReference>
<dbReference type="GO" id="GO:0046872">
    <property type="term" value="F:metal ion binding"/>
    <property type="evidence" value="ECO:0007669"/>
    <property type="project" value="UniProtKB-KW"/>
</dbReference>
<dbReference type="PROSITE" id="PS00154">
    <property type="entry name" value="ATPASE_E1_E2"/>
    <property type="match status" value="1"/>
</dbReference>
<feature type="domain" description="P-type ATPase A" evidence="18">
    <location>
        <begin position="122"/>
        <end position="221"/>
    </location>
</feature>
<dbReference type="InterPro" id="IPR036412">
    <property type="entry name" value="HAD-like_sf"/>
</dbReference>
<evidence type="ECO:0000256" key="5">
    <source>
        <dbReference type="ARBA" id="ARBA00022553"/>
    </source>
</evidence>
<dbReference type="PANTHER" id="PTHR48085:SF5">
    <property type="entry name" value="CADMIUM_ZINC-TRANSPORTING ATPASE HMA4-RELATED"/>
    <property type="match status" value="1"/>
</dbReference>
<dbReference type="Proteomes" id="UP000235658">
    <property type="component" value="Unassembled WGS sequence"/>
</dbReference>
<dbReference type="SFLD" id="SFLDS00003">
    <property type="entry name" value="Haloacid_Dehalogenase"/>
    <property type="match status" value="1"/>
</dbReference>
<feature type="transmembrane region" description="Helical" evidence="17">
    <location>
        <begin position="86"/>
        <end position="108"/>
    </location>
</feature>
<keyword evidence="11" id="KW-0460">Magnesium</keyword>
<dbReference type="CDD" id="cd07548">
    <property type="entry name" value="P-type_ATPase-Cd_Zn_Co_like"/>
    <property type="match status" value="1"/>
</dbReference>
<dbReference type="PANTHER" id="PTHR48085">
    <property type="entry name" value="CADMIUM/ZINC-TRANSPORTING ATPASE HMA2-RELATED"/>
    <property type="match status" value="1"/>
</dbReference>
<reference evidence="19 20" key="1">
    <citation type="submission" date="2017-09" db="EMBL/GenBank/DDBJ databases">
        <title>Bacterial strain isolated from the female urinary microbiota.</title>
        <authorList>
            <person name="Thomas-White K."/>
            <person name="Kumar N."/>
            <person name="Forster S."/>
            <person name="Putonti C."/>
            <person name="Lawley T."/>
            <person name="Wolfe A.J."/>
        </authorList>
    </citation>
    <scope>NUCLEOTIDE SEQUENCE [LARGE SCALE GENOMIC DNA]</scope>
    <source>
        <strain evidence="19 20">UMB0204</strain>
    </source>
</reference>
<protein>
    <submittedName>
        <fullName evidence="19">Cadmium-translocating P-type ATPase</fullName>
    </submittedName>
</protein>
<evidence type="ECO:0000256" key="2">
    <source>
        <dbReference type="ARBA" id="ARBA00006024"/>
    </source>
</evidence>
<feature type="transmembrane region" description="Helical" evidence="17">
    <location>
        <begin position="276"/>
        <end position="301"/>
    </location>
</feature>
<dbReference type="InterPro" id="IPR027256">
    <property type="entry name" value="P-typ_ATPase_IB"/>
</dbReference>
<evidence type="ECO:0000256" key="10">
    <source>
        <dbReference type="ARBA" id="ARBA00022840"/>
    </source>
</evidence>
<dbReference type="Pfam" id="PF00702">
    <property type="entry name" value="Hydrolase"/>
    <property type="match status" value="1"/>
</dbReference>
<dbReference type="GO" id="GO:0005886">
    <property type="term" value="C:plasma membrane"/>
    <property type="evidence" value="ECO:0007669"/>
    <property type="project" value="UniProtKB-SubCell"/>
</dbReference>
<keyword evidence="10 17" id="KW-0067">ATP-binding</keyword>
<dbReference type="InterPro" id="IPR023298">
    <property type="entry name" value="ATPase_P-typ_TM_dom_sf"/>
</dbReference>
<dbReference type="GO" id="GO:0016887">
    <property type="term" value="F:ATP hydrolysis activity"/>
    <property type="evidence" value="ECO:0007669"/>
    <property type="project" value="InterPro"/>
</dbReference>
<evidence type="ECO:0000256" key="3">
    <source>
        <dbReference type="ARBA" id="ARBA00022475"/>
    </source>
</evidence>
<feature type="transmembrane region" description="Helical" evidence="17">
    <location>
        <begin position="581"/>
        <end position="600"/>
    </location>
</feature>
<dbReference type="InterPro" id="IPR023214">
    <property type="entry name" value="HAD_sf"/>
</dbReference>
<feature type="transmembrane region" description="Helical" evidence="17">
    <location>
        <begin position="33"/>
        <end position="52"/>
    </location>
</feature>
<keyword evidence="8 17" id="KW-0547">Nucleotide-binding</keyword>
<dbReference type="GeneID" id="84577865"/>
<comment type="catalytic activity">
    <reaction evidence="16">
        <text>Cd(2+)(in) + ATP + H2O = Cd(2+)(out) + ADP + phosphate + H(+)</text>
        <dbReference type="Rhea" id="RHEA:12132"/>
        <dbReference type="ChEBI" id="CHEBI:15377"/>
        <dbReference type="ChEBI" id="CHEBI:15378"/>
        <dbReference type="ChEBI" id="CHEBI:30616"/>
        <dbReference type="ChEBI" id="CHEBI:43474"/>
        <dbReference type="ChEBI" id="CHEBI:48775"/>
        <dbReference type="ChEBI" id="CHEBI:456216"/>
        <dbReference type="EC" id="7.2.2.21"/>
    </reaction>
</comment>
<dbReference type="InterPro" id="IPR001757">
    <property type="entry name" value="P_typ_ATPase"/>
</dbReference>
<dbReference type="NCBIfam" id="TIGR01512">
    <property type="entry name" value="ATPase-IB2_Cd"/>
    <property type="match status" value="1"/>
</dbReference>
<feature type="transmembrane region" description="Helical" evidence="17">
    <location>
        <begin position="244"/>
        <end position="264"/>
    </location>
</feature>
<evidence type="ECO:0000256" key="4">
    <source>
        <dbReference type="ARBA" id="ARBA00022539"/>
    </source>
</evidence>
<gene>
    <name evidence="19" type="primary">cadA</name>
    <name evidence="19" type="ORF">CJ192_01575</name>
</gene>
<keyword evidence="7 17" id="KW-0479">Metal-binding</keyword>
<accession>A0A2N6UKQ3</accession>
<evidence type="ECO:0000256" key="14">
    <source>
        <dbReference type="ARBA" id="ARBA00023136"/>
    </source>
</evidence>
<dbReference type="SFLD" id="SFLDF00027">
    <property type="entry name" value="p-type_atpase"/>
    <property type="match status" value="1"/>
</dbReference>
<dbReference type="SUPFAM" id="SSF56784">
    <property type="entry name" value="HAD-like"/>
    <property type="match status" value="1"/>
</dbReference>
<comment type="similarity">
    <text evidence="2 17">Belongs to the cation transport ATPase (P-type) (TC 3.A.3) family. Type IB subfamily.</text>
</comment>
<evidence type="ECO:0000256" key="7">
    <source>
        <dbReference type="ARBA" id="ARBA00022723"/>
    </source>
</evidence>
<feature type="transmembrane region" description="Helical" evidence="17">
    <location>
        <begin position="64"/>
        <end position="80"/>
    </location>
</feature>